<evidence type="ECO:0000256" key="1">
    <source>
        <dbReference type="ARBA" id="ARBA00004218"/>
    </source>
</evidence>
<dbReference type="GO" id="GO:0001669">
    <property type="term" value="C:acrosomal vesicle"/>
    <property type="evidence" value="ECO:0007669"/>
    <property type="project" value="UniProtKB-SubCell"/>
</dbReference>
<dbReference type="SMART" id="SM00698">
    <property type="entry name" value="MORN"/>
    <property type="match status" value="6"/>
</dbReference>
<dbReference type="Gene3D" id="2.20.110.10">
    <property type="entry name" value="Histone H3 K4-specific methyltransferase SET7/9 N-terminal domain"/>
    <property type="match status" value="3"/>
</dbReference>
<dbReference type="PANTHER" id="PTHR46511">
    <property type="entry name" value="MORN REPEAT-CONTAINING PROTEIN 3"/>
    <property type="match status" value="1"/>
</dbReference>
<keyword evidence="2" id="KW-0677">Repeat</keyword>
<reference evidence="6" key="1">
    <citation type="submission" date="2015-07" db="EMBL/GenBank/DDBJ databases">
        <title>MeaNS - Measles Nucleotide Surveillance Program.</title>
        <authorList>
            <person name="Tran T."/>
            <person name="Druce J."/>
        </authorList>
    </citation>
    <scope>NUCLEOTIDE SEQUENCE</scope>
    <source>
        <strain evidence="6">UCB-OBI-ISO-001</strain>
        <tissue evidence="6">Gonad</tissue>
    </source>
</reference>
<dbReference type="InterPro" id="IPR003409">
    <property type="entry name" value="MORN"/>
</dbReference>
<dbReference type="Pfam" id="PF02493">
    <property type="entry name" value="MORN"/>
    <property type="match status" value="6"/>
</dbReference>
<protein>
    <recommendedName>
        <fullName evidence="4">MORN repeat-containing protein 3</fullName>
    </recommendedName>
</protein>
<organism evidence="6">
    <name type="scientific">Octopus bimaculoides</name>
    <name type="common">California two-spotted octopus</name>
    <dbReference type="NCBI Taxonomy" id="37653"/>
    <lineage>
        <taxon>Eukaryota</taxon>
        <taxon>Metazoa</taxon>
        <taxon>Spiralia</taxon>
        <taxon>Lophotrochozoa</taxon>
        <taxon>Mollusca</taxon>
        <taxon>Cephalopoda</taxon>
        <taxon>Coleoidea</taxon>
        <taxon>Octopodiformes</taxon>
        <taxon>Octopoda</taxon>
        <taxon>Incirrata</taxon>
        <taxon>Octopodidae</taxon>
        <taxon>Octopus</taxon>
    </lineage>
</organism>
<dbReference type="KEGG" id="obi:106870286"/>
<evidence type="ECO:0000256" key="2">
    <source>
        <dbReference type="ARBA" id="ARBA00022737"/>
    </source>
</evidence>
<proteinExistence type="predicted"/>
<evidence type="ECO:0000256" key="4">
    <source>
        <dbReference type="ARBA" id="ARBA00039854"/>
    </source>
</evidence>
<gene>
    <name evidence="6" type="ORF">OCBIM_22013091mg</name>
</gene>
<evidence type="ECO:0000256" key="5">
    <source>
        <dbReference type="ARBA" id="ARBA00045851"/>
    </source>
</evidence>
<name>A0A0L8HJK2_OCTBM</name>
<sequence length="241" mass="28030">MKKSIPVGRRTKTVQPLWVKWDELAQKNGVRHTVYSVNGDQFTGEWFNNMKHGKGTYKWKSSGNMYDGDWSYDKRNGFGTLSILDGHGGLRKQYAGGWKNNKAHGYGSHFYNSDEYYEGEWYCDKRSGWGRMYYADGSIYEGEWYDDMRNGQGMLRLANENRYEGLWQKDMKNGRGKFFFLDSGQLYEGVWVDDIPKCGTMIDFSRDSAPYPTKYPIPQVEVKNSDSILIASEKSFLPEYE</sequence>
<evidence type="ECO:0000256" key="3">
    <source>
        <dbReference type="ARBA" id="ARBA00023329"/>
    </source>
</evidence>
<dbReference type="OMA" id="GHGRFFH"/>
<dbReference type="OrthoDB" id="270720at2759"/>
<dbReference type="PANTHER" id="PTHR46511:SF1">
    <property type="entry name" value="MORN REPEAT-CONTAINING PROTEIN 3"/>
    <property type="match status" value="1"/>
</dbReference>
<dbReference type="EMBL" id="KQ417980">
    <property type="protein sequence ID" value="KOF89433.1"/>
    <property type="molecule type" value="Genomic_DNA"/>
</dbReference>
<dbReference type="STRING" id="37653.A0A0L8HJK2"/>
<comment type="subcellular location">
    <subcellularLocation>
        <location evidence="1">Cytoplasmic vesicle</location>
        <location evidence="1">Secretory vesicle</location>
        <location evidence="1">Acrosome</location>
    </subcellularLocation>
</comment>
<dbReference type="AlphaFoldDB" id="A0A0L8HJK2"/>
<evidence type="ECO:0000313" key="6">
    <source>
        <dbReference type="EMBL" id="KOF89433.1"/>
    </source>
</evidence>
<comment type="function">
    <text evidence="5">Assembles a suppression complex (suppresome) by tethering SIRT1 and MDM2 to regulate composite modifications of p53/TP53. Confers both deacetylation-mediated functional inactivation, by SIRT1, and ubiquitination-dependent degradation, by MDM2, of p53/TP53, promoting a proliferative and cell survival behaviors. May play a role in the regulation of spermatogenesis.</text>
</comment>
<accession>A0A0L8HJK2</accession>
<keyword evidence="3" id="KW-0968">Cytoplasmic vesicle</keyword>
<dbReference type="InterPro" id="IPR052472">
    <property type="entry name" value="MORN3"/>
</dbReference>
<dbReference type="SUPFAM" id="SSF82185">
    <property type="entry name" value="Histone H3 K4-specific methyltransferase SET7/9 N-terminal domain"/>
    <property type="match status" value="2"/>
</dbReference>